<evidence type="ECO:0008006" key="3">
    <source>
        <dbReference type="Google" id="ProtNLM"/>
    </source>
</evidence>
<dbReference type="InterPro" id="IPR036047">
    <property type="entry name" value="F-box-like_dom_sf"/>
</dbReference>
<comment type="caution">
    <text evidence="1">The sequence shown here is derived from an EMBL/GenBank/DDBJ whole genome shotgun (WGS) entry which is preliminary data.</text>
</comment>
<proteinExistence type="predicted"/>
<sequence length="160" mass="17846">MDLDRNHNNENPHLAVLLPEIVANIVTFLPKSDLISCTLINSTWEQEARKRLLVQSQFILDAQNIAHHQEISSVRGNYARNIGVVEFPNLSRQGPCGNFISTQGHKVKRLAALLLPPDVTWPQYFETLSNSFPNLTSVALAINHLYDTDSPPKPGGLPED</sequence>
<evidence type="ECO:0000313" key="2">
    <source>
        <dbReference type="Proteomes" id="UP000198287"/>
    </source>
</evidence>
<protein>
    <recommendedName>
        <fullName evidence="3">F-box domain-containing protein</fullName>
    </recommendedName>
</protein>
<dbReference type="SUPFAM" id="SSF81383">
    <property type="entry name" value="F-box domain"/>
    <property type="match status" value="1"/>
</dbReference>
<dbReference type="Proteomes" id="UP000198287">
    <property type="component" value="Unassembled WGS sequence"/>
</dbReference>
<keyword evidence="2" id="KW-1185">Reference proteome</keyword>
<gene>
    <name evidence="1" type="ORF">Fcan01_00177</name>
</gene>
<organism evidence="1 2">
    <name type="scientific">Folsomia candida</name>
    <name type="common">Springtail</name>
    <dbReference type="NCBI Taxonomy" id="158441"/>
    <lineage>
        <taxon>Eukaryota</taxon>
        <taxon>Metazoa</taxon>
        <taxon>Ecdysozoa</taxon>
        <taxon>Arthropoda</taxon>
        <taxon>Hexapoda</taxon>
        <taxon>Collembola</taxon>
        <taxon>Entomobryomorpha</taxon>
        <taxon>Isotomoidea</taxon>
        <taxon>Isotomidae</taxon>
        <taxon>Proisotominae</taxon>
        <taxon>Folsomia</taxon>
    </lineage>
</organism>
<dbReference type="AlphaFoldDB" id="A0A226EWF9"/>
<dbReference type="EMBL" id="LNIX01000001">
    <property type="protein sequence ID" value="OXA61414.1"/>
    <property type="molecule type" value="Genomic_DNA"/>
</dbReference>
<reference evidence="1 2" key="1">
    <citation type="submission" date="2015-12" db="EMBL/GenBank/DDBJ databases">
        <title>The genome of Folsomia candida.</title>
        <authorList>
            <person name="Faddeeva A."/>
            <person name="Derks M.F."/>
            <person name="Anvar Y."/>
            <person name="Smit S."/>
            <person name="Van Straalen N."/>
            <person name="Roelofs D."/>
        </authorList>
    </citation>
    <scope>NUCLEOTIDE SEQUENCE [LARGE SCALE GENOMIC DNA]</scope>
    <source>
        <strain evidence="1 2">VU population</strain>
        <tissue evidence="1">Whole body</tissue>
    </source>
</reference>
<name>A0A226EWF9_FOLCA</name>
<accession>A0A226EWF9</accession>
<evidence type="ECO:0000313" key="1">
    <source>
        <dbReference type="EMBL" id="OXA61414.1"/>
    </source>
</evidence>
<dbReference type="OrthoDB" id="2382755at2759"/>